<feature type="signal peptide" evidence="4">
    <location>
        <begin position="1"/>
        <end position="19"/>
    </location>
</feature>
<gene>
    <name evidence="5" type="ORF">JOF36_005210</name>
</gene>
<feature type="transmembrane region" description="Helical" evidence="3">
    <location>
        <begin position="564"/>
        <end position="586"/>
    </location>
</feature>
<proteinExistence type="inferred from homology"/>
<dbReference type="Pfam" id="PF03577">
    <property type="entry name" value="Peptidase_C69"/>
    <property type="match status" value="1"/>
</dbReference>
<dbReference type="PANTHER" id="PTHR12994">
    <property type="entry name" value="SECERNIN"/>
    <property type="match status" value="1"/>
</dbReference>
<keyword evidence="6" id="KW-1185">Reference proteome</keyword>
<keyword evidence="1" id="KW-0378">Hydrolase</keyword>
<keyword evidence="3" id="KW-1133">Transmembrane helix</keyword>
<dbReference type="RefSeq" id="WP_245350978.1">
    <property type="nucleotide sequence ID" value="NZ_JAGINU010000001.1"/>
</dbReference>
<keyword evidence="1" id="KW-0224">Dipeptidase</keyword>
<evidence type="ECO:0000256" key="4">
    <source>
        <dbReference type="SAM" id="SignalP"/>
    </source>
</evidence>
<evidence type="ECO:0000256" key="3">
    <source>
        <dbReference type="SAM" id="Phobius"/>
    </source>
</evidence>
<accession>A0ABS4W025</accession>
<feature type="region of interest" description="Disordered" evidence="2">
    <location>
        <begin position="494"/>
        <end position="522"/>
    </location>
</feature>
<organism evidence="5 6">
    <name type="scientific">Pseudonocardia parietis</name>
    <dbReference type="NCBI Taxonomy" id="570936"/>
    <lineage>
        <taxon>Bacteria</taxon>
        <taxon>Bacillati</taxon>
        <taxon>Actinomycetota</taxon>
        <taxon>Actinomycetes</taxon>
        <taxon>Pseudonocardiales</taxon>
        <taxon>Pseudonocardiaceae</taxon>
        <taxon>Pseudonocardia</taxon>
    </lineage>
</organism>
<dbReference type="Proteomes" id="UP001519295">
    <property type="component" value="Unassembled WGS sequence"/>
</dbReference>
<keyword evidence="4" id="KW-0732">Signal</keyword>
<evidence type="ECO:0000313" key="5">
    <source>
        <dbReference type="EMBL" id="MBP2369514.1"/>
    </source>
</evidence>
<comment type="similarity">
    <text evidence="1">Belongs to the peptidase C69 family.</text>
</comment>
<feature type="chain" id="PRO_5046112453" description="Dipeptidase" evidence="4">
    <location>
        <begin position="20"/>
        <end position="595"/>
    </location>
</feature>
<comment type="caution">
    <text evidence="5">The sequence shown here is derived from an EMBL/GenBank/DDBJ whole genome shotgun (WGS) entry which is preliminary data.</text>
</comment>
<keyword evidence="1" id="KW-0645">Protease</keyword>
<dbReference type="Gene3D" id="3.60.60.10">
    <property type="entry name" value="Penicillin V Acylase, Chain A"/>
    <property type="match status" value="1"/>
</dbReference>
<evidence type="ECO:0000256" key="1">
    <source>
        <dbReference type="RuleBase" id="RU364089"/>
    </source>
</evidence>
<comment type="catalytic activity">
    <reaction evidence="1">
        <text>an L-aminoacyl-L-amino acid + H2O = 2 an L-alpha-amino acid</text>
        <dbReference type="Rhea" id="RHEA:48940"/>
        <dbReference type="ChEBI" id="CHEBI:15377"/>
        <dbReference type="ChEBI" id="CHEBI:59869"/>
        <dbReference type="ChEBI" id="CHEBI:77460"/>
    </reaction>
</comment>
<keyword evidence="3" id="KW-0812">Transmembrane</keyword>
<reference evidence="5 6" key="1">
    <citation type="submission" date="2021-03" db="EMBL/GenBank/DDBJ databases">
        <title>Sequencing the genomes of 1000 actinobacteria strains.</title>
        <authorList>
            <person name="Klenk H.-P."/>
        </authorList>
    </citation>
    <scope>NUCLEOTIDE SEQUENCE [LARGE SCALE GENOMIC DNA]</scope>
    <source>
        <strain evidence="5 6">DSM 45256</strain>
    </source>
</reference>
<evidence type="ECO:0000313" key="6">
    <source>
        <dbReference type="Proteomes" id="UP001519295"/>
    </source>
</evidence>
<dbReference type="InterPro" id="IPR005322">
    <property type="entry name" value="Peptidase_C69"/>
</dbReference>
<protein>
    <recommendedName>
        <fullName evidence="1">Dipeptidase</fullName>
        <ecNumber evidence="1">3.4.-.-</ecNumber>
    </recommendedName>
</protein>
<name>A0ABS4W025_9PSEU</name>
<keyword evidence="3" id="KW-0472">Membrane</keyword>
<dbReference type="EMBL" id="JAGINU010000001">
    <property type="protein sequence ID" value="MBP2369514.1"/>
    <property type="molecule type" value="Genomic_DNA"/>
</dbReference>
<evidence type="ECO:0000256" key="2">
    <source>
        <dbReference type="SAM" id="MobiDB-lite"/>
    </source>
</evidence>
<dbReference type="EC" id="3.4.-.-" evidence="1"/>
<dbReference type="PANTHER" id="PTHR12994:SF17">
    <property type="entry name" value="LD30995P"/>
    <property type="match status" value="1"/>
</dbReference>
<sequence length="595" mass="64090">MAGVLGLLLTLASVAPAQAREEPSPPPTRPDKSFAVYIGANLTADGHPFLGGFGHEPSSHWIDVVPRRQHPPGATVPVGATAQADIPGELTRIPQAPETARYLTSHYSEFVGFPAPLTNGGLNEHGVAARDVWSDSRPELVEQTPTPQRGPTYSDLSRIAMERARTAREAVEIVGGLIDRYGYTTYGGNSHLFADENEGWVLVEMAGGQGLWAAERLGPDEVRVSYPGYIGEFPTTPDADHLSSPNLVSYAIDRGWWRPGAPFDVQQVYGIPFPGRPVPVGGVADPADPSPYRHPPSLEEEFRRLAPVTLQDVQRIVRDPRWSDDRAGYGQVAELADDVPDPGLRTLWIAVTAAATAPYIPFHIGTTEVPVEYRQHRYLTHDSAAEYLDPQFAEQEATEYATQTFKRLMYATCSRPQEYLGTVTAALEGFEATELEQLPDVQRRAAERYAAGDRAGAERELTEATARWAGDGLALGNHLLDDVLARSRAADGGLREPEVALPPGETPGAQSRSMTLRSEESARDRMHCDLGGGWAEGGTLARKGDYGDPADVPDLREDGGGIPAWVPVAAGAGGLVVGAAVVWAVLRVRRGKTGG</sequence>